<evidence type="ECO:0000313" key="3">
    <source>
        <dbReference type="WBParaSite" id="BTMF_0001284901-mRNA-1"/>
    </source>
</evidence>
<sequence>MKTVLRERVNGKFELRRDCDLRLNKVREKILLAEDVINTDKSSLQAVKYAQDMGGKIVAEASPIK</sequence>
<dbReference type="InterPro" id="IPR029057">
    <property type="entry name" value="PRTase-like"/>
</dbReference>
<accession>A0A0R3QYM5</accession>
<dbReference type="Proteomes" id="UP000280834">
    <property type="component" value="Unassembled WGS sequence"/>
</dbReference>
<keyword evidence="2" id="KW-1185">Reference proteome</keyword>
<evidence type="ECO:0000313" key="1">
    <source>
        <dbReference type="EMBL" id="VDO37055.1"/>
    </source>
</evidence>
<proteinExistence type="predicted"/>
<reference evidence="3" key="1">
    <citation type="submission" date="2017-02" db="UniProtKB">
        <authorList>
            <consortium name="WormBaseParasite"/>
        </authorList>
    </citation>
    <scope>IDENTIFICATION</scope>
</reference>
<dbReference type="AlphaFoldDB" id="A0A0R3QYM5"/>
<dbReference type="Gene3D" id="3.40.50.2020">
    <property type="match status" value="1"/>
</dbReference>
<dbReference type="WBParaSite" id="BTMF_0001284901-mRNA-1">
    <property type="protein sequence ID" value="BTMF_0001284901-mRNA-1"/>
    <property type="gene ID" value="BTMF_0001284901"/>
</dbReference>
<gene>
    <name evidence="1" type="ORF">BTMF_LOCUS10861</name>
</gene>
<protein>
    <submittedName>
        <fullName evidence="3">Pribosyltran domain-containing protein</fullName>
    </submittedName>
</protein>
<organism evidence="3">
    <name type="scientific">Brugia timori</name>
    <dbReference type="NCBI Taxonomy" id="42155"/>
    <lineage>
        <taxon>Eukaryota</taxon>
        <taxon>Metazoa</taxon>
        <taxon>Ecdysozoa</taxon>
        <taxon>Nematoda</taxon>
        <taxon>Chromadorea</taxon>
        <taxon>Rhabditida</taxon>
        <taxon>Spirurina</taxon>
        <taxon>Spiruromorpha</taxon>
        <taxon>Filarioidea</taxon>
        <taxon>Onchocercidae</taxon>
        <taxon>Brugia</taxon>
    </lineage>
</organism>
<reference evidence="1 2" key="2">
    <citation type="submission" date="2018-11" db="EMBL/GenBank/DDBJ databases">
        <authorList>
            <consortium name="Pathogen Informatics"/>
        </authorList>
    </citation>
    <scope>NUCLEOTIDE SEQUENCE [LARGE SCALE GENOMIC DNA]</scope>
</reference>
<dbReference type="EMBL" id="UZAG01017873">
    <property type="protein sequence ID" value="VDO37055.1"/>
    <property type="molecule type" value="Genomic_DNA"/>
</dbReference>
<evidence type="ECO:0000313" key="2">
    <source>
        <dbReference type="Proteomes" id="UP000280834"/>
    </source>
</evidence>
<name>A0A0R3QYM5_9BILA</name>